<accession>A0A6C0CLI0</accession>
<sequence>MPPKRQRTKRLYETSISVTSCSDMHHCPHDWVWFFRVAYMSDQVKFLRMDTTVGEMREFAVNTSPEYKETQTAPVEYTFRFQYAKGHSPYIILSKTHVSLVSDKEHEEQRRWSIEHGLKQTMFEHYEMDSKGAMRHKNSLI</sequence>
<proteinExistence type="predicted"/>
<dbReference type="AlphaFoldDB" id="A0A6C0CLI0"/>
<organism evidence="1">
    <name type="scientific">viral metagenome</name>
    <dbReference type="NCBI Taxonomy" id="1070528"/>
    <lineage>
        <taxon>unclassified sequences</taxon>
        <taxon>metagenomes</taxon>
        <taxon>organismal metagenomes</taxon>
    </lineage>
</organism>
<reference evidence="1" key="1">
    <citation type="journal article" date="2020" name="Nature">
        <title>Giant virus diversity and host interactions through global metagenomics.</title>
        <authorList>
            <person name="Schulz F."/>
            <person name="Roux S."/>
            <person name="Paez-Espino D."/>
            <person name="Jungbluth S."/>
            <person name="Walsh D.A."/>
            <person name="Denef V.J."/>
            <person name="McMahon K.D."/>
            <person name="Konstantinidis K.T."/>
            <person name="Eloe-Fadrosh E.A."/>
            <person name="Kyrpides N.C."/>
            <person name="Woyke T."/>
        </authorList>
    </citation>
    <scope>NUCLEOTIDE SEQUENCE</scope>
    <source>
        <strain evidence="1">GVMAG-M-3300021354-14</strain>
    </source>
</reference>
<protein>
    <submittedName>
        <fullName evidence="1">Uncharacterized protein</fullName>
    </submittedName>
</protein>
<name>A0A6C0CLI0_9ZZZZ</name>
<evidence type="ECO:0000313" key="1">
    <source>
        <dbReference type="EMBL" id="QHT05153.1"/>
    </source>
</evidence>
<dbReference type="EMBL" id="MN739450">
    <property type="protein sequence ID" value="QHT05153.1"/>
    <property type="molecule type" value="Genomic_DNA"/>
</dbReference>